<reference evidence="15 16" key="1">
    <citation type="journal article" date="2010" name="Appl. Environ. Microbiol.">
        <title>The genome sequence of Psychrobacter arcticus 273-4, a psychroactive Siberian permafrost bacterium, reveals mechanisms for adaptation to low-temperature growth.</title>
        <authorList>
            <person name="Ayala-del-Rio H.L."/>
            <person name="Chain P.S."/>
            <person name="Grzymski J.J."/>
            <person name="Ponder M.A."/>
            <person name="Ivanova N."/>
            <person name="Bergholz P.W."/>
            <person name="Di Bartolo G."/>
            <person name="Hauser L."/>
            <person name="Land M."/>
            <person name="Bakermans C."/>
            <person name="Rodrigues D."/>
            <person name="Klappenbach J."/>
            <person name="Zarka D."/>
            <person name="Larimer F."/>
            <person name="Richardson P."/>
            <person name="Murray A."/>
            <person name="Thomashow M."/>
            <person name="Tiedje J.M."/>
        </authorList>
    </citation>
    <scope>NUCLEOTIDE SEQUENCE [LARGE SCALE GENOMIC DNA]</scope>
    <source>
        <strain evidence="16">DSM 17307 / VKM B-2377 / 273-4</strain>
    </source>
</reference>
<evidence type="ECO:0000313" key="16">
    <source>
        <dbReference type="Proteomes" id="UP000000546"/>
    </source>
</evidence>
<protein>
    <recommendedName>
        <fullName evidence="10">Cyclic GMP-AMP synthase</fullName>
    </recommendedName>
</protein>
<evidence type="ECO:0000256" key="9">
    <source>
        <dbReference type="ARBA" id="ARBA00023134"/>
    </source>
</evidence>
<dbReference type="Proteomes" id="UP000000546">
    <property type="component" value="Chromosome"/>
</dbReference>
<gene>
    <name evidence="15" type="ordered locus">Psyc_1373</name>
</gene>
<dbReference type="Pfam" id="PF21713">
    <property type="entry name" value="DncV_C"/>
    <property type="match status" value="1"/>
</dbReference>
<keyword evidence="2" id="KW-0548">Nucleotidyltransferase</keyword>
<feature type="region of interest" description="Disordered" evidence="12">
    <location>
        <begin position="338"/>
        <end position="358"/>
    </location>
</feature>
<proteinExistence type="predicted"/>
<dbReference type="OrthoDB" id="6402963at2"/>
<evidence type="ECO:0000256" key="7">
    <source>
        <dbReference type="ARBA" id="ARBA00023080"/>
    </source>
</evidence>
<evidence type="ECO:0000256" key="10">
    <source>
        <dbReference type="ARBA" id="ARBA00044145"/>
    </source>
</evidence>
<sequence>MTWNFHSYYTNRESGLLGQIILSDGEKESLKALRQIVRVRIRDTFNEAKQLVKLSKNYLSAASLLTEFVDTKFKYLKPEDQKILAELMIGLSDILKAEFMKLNPRFWTQGSFAYDTLNRPYRTPPQEMDIDDGAYLPMMFFEDKPAIGHKLLLLLVDASLYSLAAERSGWSFEPKEMCGRIKISARNVHIDVPMYAIPYEKFLEKEVLLEKAESLRIAIESYDSLSVADHALYDQLDADCVNLAVRIDNQKWIKSDPKDVHLWFQDACQRNGRHLRKICRVIKAWRDATDWQEGNGPSSISLMAAIVDIADRTELDTKDFGSMMLTVAKELPIVFRSGVESPDSNDERPLFPHIDDHEKKHTETISKLEDLASSLEAAYDAQTKQDALNTLNSEYGNRVTNSDLIVSQAAAPAYESGPTQAKSSTTISKSMKSA</sequence>
<dbReference type="NCBIfam" id="NF041078">
    <property type="entry name" value="cGAS"/>
    <property type="match status" value="1"/>
</dbReference>
<evidence type="ECO:0000256" key="2">
    <source>
        <dbReference type="ARBA" id="ARBA00022695"/>
    </source>
</evidence>
<evidence type="ECO:0000256" key="12">
    <source>
        <dbReference type="SAM" id="MobiDB-lite"/>
    </source>
</evidence>
<feature type="region of interest" description="Disordered" evidence="12">
    <location>
        <begin position="411"/>
        <end position="434"/>
    </location>
</feature>
<dbReference type="eggNOG" id="ENOG502Z9WZ">
    <property type="taxonomic scope" value="Bacteria"/>
</dbReference>
<dbReference type="GO" id="GO:0046872">
    <property type="term" value="F:metal ion binding"/>
    <property type="evidence" value="ECO:0007669"/>
    <property type="project" value="UniProtKB-KW"/>
</dbReference>
<dbReference type="KEGG" id="par:Psyc_1373"/>
<accession>Q4FRY7</accession>
<dbReference type="EMBL" id="CP000082">
    <property type="protein sequence ID" value="AAZ19221.1"/>
    <property type="molecule type" value="Genomic_DNA"/>
</dbReference>
<dbReference type="GO" id="GO:0140701">
    <property type="term" value="F:3',3'-cyclic GMP-AMP synthase activity"/>
    <property type="evidence" value="ECO:0007669"/>
    <property type="project" value="InterPro"/>
</dbReference>
<dbReference type="InterPro" id="IPR047805">
    <property type="entry name" value="GAMP_synthase"/>
</dbReference>
<keyword evidence="7" id="KW-0546">Nucleotide metabolism</keyword>
<name>Q4FRY7_PSYA2</name>
<dbReference type="InterPro" id="IPR048446">
    <property type="entry name" value="DncV_C"/>
</dbReference>
<keyword evidence="16" id="KW-1185">Reference proteome</keyword>
<feature type="compositionally biased region" description="Basic and acidic residues" evidence="12">
    <location>
        <begin position="345"/>
        <end position="358"/>
    </location>
</feature>
<evidence type="ECO:0000256" key="1">
    <source>
        <dbReference type="ARBA" id="ARBA00022679"/>
    </source>
</evidence>
<dbReference type="GO" id="GO:0051607">
    <property type="term" value="P:defense response to virus"/>
    <property type="evidence" value="ECO:0007669"/>
    <property type="project" value="UniProtKB-KW"/>
</dbReference>
<dbReference type="GO" id="GO:0005524">
    <property type="term" value="F:ATP binding"/>
    <property type="evidence" value="ECO:0007669"/>
    <property type="project" value="UniProtKB-KW"/>
</dbReference>
<keyword evidence="9" id="KW-0342">GTP-binding</keyword>
<feature type="domain" description="Cyclic GMP-AMP synthase C-terminal" evidence="14">
    <location>
        <begin position="272"/>
        <end position="408"/>
    </location>
</feature>
<evidence type="ECO:0000256" key="3">
    <source>
        <dbReference type="ARBA" id="ARBA00022723"/>
    </source>
</evidence>
<keyword evidence="5" id="KW-0067">ATP-binding</keyword>
<dbReference type="HOGENOM" id="CLU_051668_0_0_6"/>
<feature type="compositionally biased region" description="Low complexity" evidence="12">
    <location>
        <begin position="422"/>
        <end position="434"/>
    </location>
</feature>
<evidence type="ECO:0000259" key="13">
    <source>
        <dbReference type="Pfam" id="PF21654"/>
    </source>
</evidence>
<evidence type="ECO:0000256" key="4">
    <source>
        <dbReference type="ARBA" id="ARBA00022741"/>
    </source>
</evidence>
<evidence type="ECO:0000256" key="6">
    <source>
        <dbReference type="ARBA" id="ARBA00022842"/>
    </source>
</evidence>
<evidence type="ECO:0000256" key="5">
    <source>
        <dbReference type="ARBA" id="ARBA00022840"/>
    </source>
</evidence>
<dbReference type="STRING" id="259536.Psyc_1373"/>
<keyword evidence="1" id="KW-0808">Transferase</keyword>
<evidence type="ECO:0000256" key="11">
    <source>
        <dbReference type="ARBA" id="ARBA00048304"/>
    </source>
</evidence>
<feature type="domain" description="Cyclic GMP-AMP synthase DncV-like nucleotidyltransferase" evidence="13">
    <location>
        <begin position="104"/>
        <end position="195"/>
    </location>
</feature>
<dbReference type="GO" id="GO:0009117">
    <property type="term" value="P:nucleotide metabolic process"/>
    <property type="evidence" value="ECO:0007669"/>
    <property type="project" value="UniProtKB-KW"/>
</dbReference>
<dbReference type="Pfam" id="PF21654">
    <property type="entry name" value="DncV-like_NTFase"/>
    <property type="match status" value="1"/>
</dbReference>
<organism evidence="15 16">
    <name type="scientific">Psychrobacter arcticus (strain DSM 17307 / VKM B-2377 / 273-4)</name>
    <dbReference type="NCBI Taxonomy" id="259536"/>
    <lineage>
        <taxon>Bacteria</taxon>
        <taxon>Pseudomonadati</taxon>
        <taxon>Pseudomonadota</taxon>
        <taxon>Gammaproteobacteria</taxon>
        <taxon>Moraxellales</taxon>
        <taxon>Moraxellaceae</taxon>
        <taxon>Psychrobacter</taxon>
    </lineage>
</organism>
<keyword evidence="8" id="KW-0051">Antiviral defense</keyword>
<dbReference type="RefSeq" id="WP_011280642.1">
    <property type="nucleotide sequence ID" value="NC_007204.1"/>
</dbReference>
<keyword evidence="4" id="KW-0547">Nucleotide-binding</keyword>
<dbReference type="InterPro" id="IPR048445">
    <property type="entry name" value="DncV-like_NTFase"/>
</dbReference>
<keyword evidence="6" id="KW-0460">Magnesium</keyword>
<evidence type="ECO:0000256" key="8">
    <source>
        <dbReference type="ARBA" id="ARBA00023118"/>
    </source>
</evidence>
<keyword evidence="3" id="KW-0479">Metal-binding</keyword>
<evidence type="ECO:0000313" key="15">
    <source>
        <dbReference type="EMBL" id="AAZ19221.1"/>
    </source>
</evidence>
<dbReference type="AlphaFoldDB" id="Q4FRY7"/>
<dbReference type="GO" id="GO:0005525">
    <property type="term" value="F:GTP binding"/>
    <property type="evidence" value="ECO:0007669"/>
    <property type="project" value="UniProtKB-KW"/>
</dbReference>
<evidence type="ECO:0000259" key="14">
    <source>
        <dbReference type="Pfam" id="PF21713"/>
    </source>
</evidence>
<comment type="catalytic activity">
    <reaction evidence="11">
        <text>GTP + ATP = 3',3'-cGAMP + 2 diphosphate</text>
        <dbReference type="Rhea" id="RHEA:35647"/>
        <dbReference type="ChEBI" id="CHEBI:30616"/>
        <dbReference type="ChEBI" id="CHEBI:33019"/>
        <dbReference type="ChEBI" id="CHEBI:37565"/>
        <dbReference type="ChEBI" id="CHEBI:71501"/>
    </reaction>
    <physiologicalReaction direction="left-to-right" evidence="11">
        <dbReference type="Rhea" id="RHEA:35648"/>
    </physiologicalReaction>
</comment>